<dbReference type="EC" id="7.1.1.2" evidence="3 17"/>
<dbReference type="PRINTS" id="PR01436">
    <property type="entry name" value="NADHDHGNASE2"/>
</dbReference>
<keyword evidence="12 17" id="KW-0520">NAD</keyword>
<evidence type="ECO:0000256" key="2">
    <source>
        <dbReference type="ARBA" id="ARBA00007012"/>
    </source>
</evidence>
<dbReference type="InterPro" id="IPR010933">
    <property type="entry name" value="NADH_DH_su2_C"/>
</dbReference>
<dbReference type="Pfam" id="PF00361">
    <property type="entry name" value="Proton_antipo_M"/>
    <property type="match status" value="1"/>
</dbReference>
<evidence type="ECO:0000256" key="16">
    <source>
        <dbReference type="ARBA" id="ARBA00049551"/>
    </source>
</evidence>
<dbReference type="GO" id="GO:0005743">
    <property type="term" value="C:mitochondrial inner membrane"/>
    <property type="evidence" value="ECO:0007669"/>
    <property type="project" value="UniProtKB-SubCell"/>
</dbReference>
<keyword evidence="13 17" id="KW-0830">Ubiquinone</keyword>
<protein>
    <recommendedName>
        <fullName evidence="4 17">NADH-ubiquinone oxidoreductase chain 2</fullName>
        <ecNumber evidence="3 17">7.1.1.2</ecNumber>
    </recommendedName>
</protein>
<evidence type="ECO:0000256" key="1">
    <source>
        <dbReference type="ARBA" id="ARBA00004448"/>
    </source>
</evidence>
<feature type="transmembrane region" description="Helical" evidence="17">
    <location>
        <begin position="275"/>
        <end position="294"/>
    </location>
</feature>
<evidence type="ECO:0000256" key="5">
    <source>
        <dbReference type="ARBA" id="ARBA00022448"/>
    </source>
</evidence>
<dbReference type="InterPro" id="IPR003917">
    <property type="entry name" value="NADH_UbQ_OxRdtase_chain2"/>
</dbReference>
<evidence type="ECO:0000256" key="7">
    <source>
        <dbReference type="ARBA" id="ARBA00022692"/>
    </source>
</evidence>
<dbReference type="InterPro" id="IPR001750">
    <property type="entry name" value="ND/Mrp_TM"/>
</dbReference>
<dbReference type="PANTHER" id="PTHR46552">
    <property type="entry name" value="NADH-UBIQUINONE OXIDOREDUCTASE CHAIN 2"/>
    <property type="match status" value="1"/>
</dbReference>
<evidence type="ECO:0000256" key="11">
    <source>
        <dbReference type="ARBA" id="ARBA00022989"/>
    </source>
</evidence>
<gene>
    <name evidence="20" type="primary">ND2</name>
</gene>
<evidence type="ECO:0000256" key="14">
    <source>
        <dbReference type="ARBA" id="ARBA00023128"/>
    </source>
</evidence>
<organism evidence="20">
    <name type="scientific">Christinus guentheri</name>
    <name type="common">Lord Howe Island southern gecko</name>
    <dbReference type="NCBI Taxonomy" id="1277364"/>
    <lineage>
        <taxon>Eukaryota</taxon>
        <taxon>Metazoa</taxon>
        <taxon>Chordata</taxon>
        <taxon>Craniata</taxon>
        <taxon>Vertebrata</taxon>
        <taxon>Euteleostomi</taxon>
        <taxon>Lepidosauria</taxon>
        <taxon>Squamata</taxon>
        <taxon>Bifurcata</taxon>
        <taxon>Gekkota</taxon>
        <taxon>Gekkonidae</taxon>
        <taxon>Gekkoninae</taxon>
        <taxon>Christinus</taxon>
    </lineage>
</organism>
<evidence type="ECO:0000256" key="13">
    <source>
        <dbReference type="ARBA" id="ARBA00023075"/>
    </source>
</evidence>
<keyword evidence="8 17" id="KW-0999">Mitochondrion inner membrane</keyword>
<evidence type="ECO:0000313" key="20">
    <source>
        <dbReference type="EMBL" id="AIM44943.1"/>
    </source>
</evidence>
<keyword evidence="10 17" id="KW-0249">Electron transport</keyword>
<feature type="transmembrane region" description="Helical" evidence="17">
    <location>
        <begin position="95"/>
        <end position="115"/>
    </location>
</feature>
<evidence type="ECO:0000256" key="9">
    <source>
        <dbReference type="ARBA" id="ARBA00022967"/>
    </source>
</evidence>
<evidence type="ECO:0000256" key="12">
    <source>
        <dbReference type="ARBA" id="ARBA00023027"/>
    </source>
</evidence>
<evidence type="ECO:0000259" key="19">
    <source>
        <dbReference type="Pfam" id="PF06444"/>
    </source>
</evidence>
<accession>A0A088FFH6</accession>
<evidence type="ECO:0000256" key="8">
    <source>
        <dbReference type="ARBA" id="ARBA00022792"/>
    </source>
</evidence>
<evidence type="ECO:0000256" key="3">
    <source>
        <dbReference type="ARBA" id="ARBA00012944"/>
    </source>
</evidence>
<keyword evidence="6 17" id="KW-0679">Respiratory chain</keyword>
<feature type="transmembrane region" description="Helical" evidence="17">
    <location>
        <begin position="200"/>
        <end position="219"/>
    </location>
</feature>
<feature type="transmembrane region" description="Helical" evidence="17">
    <location>
        <begin position="57"/>
        <end position="75"/>
    </location>
</feature>
<dbReference type="PANTHER" id="PTHR46552:SF1">
    <property type="entry name" value="NADH-UBIQUINONE OXIDOREDUCTASE CHAIN 2"/>
    <property type="match status" value="1"/>
</dbReference>
<dbReference type="GO" id="GO:0008137">
    <property type="term" value="F:NADH dehydrogenase (ubiquinone) activity"/>
    <property type="evidence" value="ECO:0007669"/>
    <property type="project" value="UniProtKB-EC"/>
</dbReference>
<keyword evidence="15 17" id="KW-0472">Membrane</keyword>
<evidence type="ECO:0000259" key="18">
    <source>
        <dbReference type="Pfam" id="PF00361"/>
    </source>
</evidence>
<evidence type="ECO:0000256" key="15">
    <source>
        <dbReference type="ARBA" id="ARBA00023136"/>
    </source>
</evidence>
<evidence type="ECO:0000256" key="10">
    <source>
        <dbReference type="ARBA" id="ARBA00022982"/>
    </source>
</evidence>
<dbReference type="GO" id="GO:0006120">
    <property type="term" value="P:mitochondrial electron transport, NADH to ubiquinone"/>
    <property type="evidence" value="ECO:0007669"/>
    <property type="project" value="InterPro"/>
</dbReference>
<feature type="transmembrane region" description="Helical" evidence="17">
    <location>
        <begin position="324"/>
        <end position="343"/>
    </location>
</feature>
<feature type="domain" description="NADH:quinone oxidoreductase/Mrp antiporter transmembrane" evidence="18">
    <location>
        <begin position="23"/>
        <end position="281"/>
    </location>
</feature>
<feature type="transmembrane region" description="Helical" evidence="17">
    <location>
        <begin position="177"/>
        <end position="194"/>
    </location>
</feature>
<geneLocation type="mitochondrion" evidence="20"/>
<comment type="function">
    <text evidence="17">Core subunit of the mitochondrial membrane respiratory chain NADH dehydrogenase (Complex I) which catalyzes electron transfer from NADH through the respiratory chain, using ubiquinone as an electron acceptor. Essential for the catalytic activity and assembly of complex I.</text>
</comment>
<sequence length="346" mass="38669">MNPLIWTVLITSLSTSTIITMMSHHWLLAWLGLELNTLSILPIIMKPKHPRATEATTKYFIIQATAAAMILFASTMNAWQTGQWFITCQTSPVTATITTLALMLKLGLAPMHFWYPEVLQGVTMNTAMIISTWQKIAPLTLLYLMTSQLPTSTINLIGLTSALLGGWMGLNQTQTRKILAFSSISHMGWLIIALPMNQSLATLTFMTYTIMTITMFTSLNTTTSKTLTDLGISWTHSPMLMMTTMIALMSLGGLPPLTGFMPKWLILKELTMTELMPLSITMALASLPSLFFYMRMTYLSLLTTPPHTTTTEHKWRFTTTQPKSITPMITLTTLLLPITPMLYNTL</sequence>
<keyword evidence="7 17" id="KW-0812">Transmembrane</keyword>
<dbReference type="InterPro" id="IPR050175">
    <property type="entry name" value="Complex_I_Subunit_2"/>
</dbReference>
<keyword evidence="14 17" id="KW-0496">Mitochondrion</keyword>
<reference evidence="20" key="1">
    <citation type="journal article" date="2014" name="Syst. Biodivers.">
        <title>Phylogeny, taxonomy, and biogeography of a circum-Indian Ocean clade of leaf-toed geckos (Reptilia: Gekkota), with a description of two new genera.</title>
        <authorList>
            <person name="Heinicke M.P."/>
            <person name="Daza J.D."/>
            <person name="Greenbaum E."/>
            <person name="Jackman T.R."/>
            <person name="Bauer A.M."/>
        </authorList>
    </citation>
    <scope>NUCLEOTIDE SEQUENCE</scope>
</reference>
<keyword evidence="11 17" id="KW-1133">Transmembrane helix</keyword>
<keyword evidence="5" id="KW-0813">Transport</keyword>
<dbReference type="AlphaFoldDB" id="A0A088FFH6"/>
<proteinExistence type="inferred from homology"/>
<feature type="transmembrane region" description="Helical" evidence="17">
    <location>
        <begin position="239"/>
        <end position="255"/>
    </location>
</feature>
<dbReference type="Pfam" id="PF06444">
    <property type="entry name" value="NADH_dehy_S2_C"/>
    <property type="match status" value="1"/>
</dbReference>
<feature type="domain" description="NADH dehydrogenase subunit 2 C-terminal" evidence="19">
    <location>
        <begin position="290"/>
        <end position="343"/>
    </location>
</feature>
<comment type="subcellular location">
    <subcellularLocation>
        <location evidence="1 17">Mitochondrion inner membrane</location>
        <topology evidence="1 17">Multi-pass membrane protein</topology>
    </subcellularLocation>
</comment>
<comment type="catalytic activity">
    <reaction evidence="16 17">
        <text>a ubiquinone + NADH + 5 H(+)(in) = a ubiquinol + NAD(+) + 4 H(+)(out)</text>
        <dbReference type="Rhea" id="RHEA:29091"/>
        <dbReference type="Rhea" id="RHEA-COMP:9565"/>
        <dbReference type="Rhea" id="RHEA-COMP:9566"/>
        <dbReference type="ChEBI" id="CHEBI:15378"/>
        <dbReference type="ChEBI" id="CHEBI:16389"/>
        <dbReference type="ChEBI" id="CHEBI:17976"/>
        <dbReference type="ChEBI" id="CHEBI:57540"/>
        <dbReference type="ChEBI" id="CHEBI:57945"/>
        <dbReference type="EC" id="7.1.1.2"/>
    </reaction>
</comment>
<keyword evidence="9 17" id="KW-1278">Translocase</keyword>
<feature type="transmembrane region" description="Helical" evidence="17">
    <location>
        <begin position="152"/>
        <end position="170"/>
    </location>
</feature>
<evidence type="ECO:0000256" key="4">
    <source>
        <dbReference type="ARBA" id="ARBA00021008"/>
    </source>
</evidence>
<name>A0A088FFH6_9SAUR</name>
<dbReference type="EMBL" id="KF666800">
    <property type="protein sequence ID" value="AIM44943.1"/>
    <property type="molecule type" value="Genomic_DNA"/>
</dbReference>
<evidence type="ECO:0000256" key="17">
    <source>
        <dbReference type="RuleBase" id="RU003403"/>
    </source>
</evidence>
<evidence type="ECO:0000256" key="6">
    <source>
        <dbReference type="ARBA" id="ARBA00022660"/>
    </source>
</evidence>
<feature type="transmembrane region" description="Helical" evidence="17">
    <location>
        <begin position="26"/>
        <end position="45"/>
    </location>
</feature>
<comment type="similarity">
    <text evidence="2 17">Belongs to the complex I subunit 2 family.</text>
</comment>